<dbReference type="SUPFAM" id="SSF101936">
    <property type="entry name" value="DNA-binding pseudobarrel domain"/>
    <property type="match status" value="1"/>
</dbReference>
<evidence type="ECO:0000256" key="3">
    <source>
        <dbReference type="ARBA" id="ARBA00023125"/>
    </source>
</evidence>
<reference evidence="6" key="1">
    <citation type="journal article" date="2016" name="Nat. Genet.">
        <title>A high-quality carrot genome assembly provides new insights into carotenoid accumulation and asterid genome evolution.</title>
        <authorList>
            <person name="Iorizzo M."/>
            <person name="Ellison S."/>
            <person name="Senalik D."/>
            <person name="Zeng P."/>
            <person name="Satapoomin P."/>
            <person name="Huang J."/>
            <person name="Bowman M."/>
            <person name="Iovene M."/>
            <person name="Sanseverino W."/>
            <person name="Cavagnaro P."/>
            <person name="Yildiz M."/>
            <person name="Macko-Podgorni A."/>
            <person name="Moranska E."/>
            <person name="Grzebelus E."/>
            <person name="Grzebelus D."/>
            <person name="Ashrafi H."/>
            <person name="Zheng Z."/>
            <person name="Cheng S."/>
            <person name="Spooner D."/>
            <person name="Van Deynze A."/>
            <person name="Simon P."/>
        </authorList>
    </citation>
    <scope>NUCLEOTIDE SEQUENCE [LARGE SCALE GENOMIC DNA]</scope>
    <source>
        <tissue evidence="6">Leaf</tissue>
    </source>
</reference>
<comment type="subcellular location">
    <subcellularLocation>
        <location evidence="1">Nucleus</location>
    </subcellularLocation>
</comment>
<evidence type="ECO:0008006" key="7">
    <source>
        <dbReference type="Google" id="ProtNLM"/>
    </source>
</evidence>
<evidence type="ECO:0000256" key="4">
    <source>
        <dbReference type="ARBA" id="ARBA00023163"/>
    </source>
</evidence>
<name>A0A164T8Y4_DAUCS</name>
<dbReference type="PANTHER" id="PTHR31920:SF145">
    <property type="entry name" value="B3 DOMAIN-CONTAINING PROTEIN REM20-LIKE ISOFORM X1"/>
    <property type="match status" value="1"/>
</dbReference>
<dbReference type="GO" id="GO:0003677">
    <property type="term" value="F:DNA binding"/>
    <property type="evidence" value="ECO:0007669"/>
    <property type="project" value="UniProtKB-KW"/>
</dbReference>
<keyword evidence="3" id="KW-0238">DNA-binding</keyword>
<dbReference type="Gramene" id="KZM87216">
    <property type="protein sequence ID" value="KZM87216"/>
    <property type="gene ID" value="DCAR_024350"/>
</dbReference>
<keyword evidence="2" id="KW-0805">Transcription regulation</keyword>
<gene>
    <name evidence="6" type="ORF">DCAR_024350</name>
</gene>
<keyword evidence="4" id="KW-0804">Transcription</keyword>
<evidence type="ECO:0000313" key="6">
    <source>
        <dbReference type="EMBL" id="KZM87216.1"/>
    </source>
</evidence>
<evidence type="ECO:0000256" key="1">
    <source>
        <dbReference type="ARBA" id="ARBA00004123"/>
    </source>
</evidence>
<proteinExistence type="predicted"/>
<dbReference type="GO" id="GO:0005634">
    <property type="term" value="C:nucleus"/>
    <property type="evidence" value="ECO:0007669"/>
    <property type="project" value="UniProtKB-SubCell"/>
</dbReference>
<dbReference type="InterPro" id="IPR050655">
    <property type="entry name" value="Plant_B3_domain"/>
</dbReference>
<sequence>MIGVEALYSDFHLEGGELLVFEFAGDGNFNVYIIGRDFCEVEYPNVVHALQEIGPRKVSLVKGGLKFVKFVTESEPIVDYMVAPISFAERCIHPLSLKCFVRYVLPNGKKINGLYDELTYKFSGLQTIPELLGNADLNSFNMLLLSYTEGAHLTISIFDDNFVEVFFPGSPLSTVPSLLAPVVESSFRIKVQPYMLLKYCHGVDIPAQHRDLWNMWSRSEYITVYSGTAAWKRKIRHRTDWKCTTIHDGWVAFRKDMALEVGDTCIFECPVDSFCHFSVRVVKSGQ</sequence>
<comment type="caution">
    <text evidence="6">The sequence shown here is derived from an EMBL/GenBank/DDBJ whole genome shotgun (WGS) entry which is preliminary data.</text>
</comment>
<dbReference type="PANTHER" id="PTHR31920">
    <property type="entry name" value="B3 DOMAIN-CONTAINING"/>
    <property type="match status" value="1"/>
</dbReference>
<accession>A0A164T8Y4</accession>
<dbReference type="Gene3D" id="2.40.330.10">
    <property type="entry name" value="DNA-binding pseudobarrel domain"/>
    <property type="match status" value="1"/>
</dbReference>
<protein>
    <recommendedName>
        <fullName evidence="7">TF-B3 domain-containing protein</fullName>
    </recommendedName>
</protein>
<dbReference type="AlphaFoldDB" id="A0A164T8Y4"/>
<evidence type="ECO:0000256" key="5">
    <source>
        <dbReference type="ARBA" id="ARBA00023242"/>
    </source>
</evidence>
<dbReference type="EMBL" id="LNRQ01000007">
    <property type="protein sequence ID" value="KZM87216.1"/>
    <property type="molecule type" value="Genomic_DNA"/>
</dbReference>
<keyword evidence="5" id="KW-0539">Nucleus</keyword>
<dbReference type="InterPro" id="IPR015300">
    <property type="entry name" value="DNA-bd_pseudobarrel_sf"/>
</dbReference>
<organism evidence="6">
    <name type="scientific">Daucus carota subsp. sativus</name>
    <name type="common">Carrot</name>
    <dbReference type="NCBI Taxonomy" id="79200"/>
    <lineage>
        <taxon>Eukaryota</taxon>
        <taxon>Viridiplantae</taxon>
        <taxon>Streptophyta</taxon>
        <taxon>Embryophyta</taxon>
        <taxon>Tracheophyta</taxon>
        <taxon>Spermatophyta</taxon>
        <taxon>Magnoliopsida</taxon>
        <taxon>eudicotyledons</taxon>
        <taxon>Gunneridae</taxon>
        <taxon>Pentapetalae</taxon>
        <taxon>asterids</taxon>
        <taxon>campanulids</taxon>
        <taxon>Apiales</taxon>
        <taxon>Apiaceae</taxon>
        <taxon>Apioideae</taxon>
        <taxon>Scandiceae</taxon>
        <taxon>Daucinae</taxon>
        <taxon>Daucus</taxon>
        <taxon>Daucus sect. Daucus</taxon>
    </lineage>
</organism>
<evidence type="ECO:0000256" key="2">
    <source>
        <dbReference type="ARBA" id="ARBA00023015"/>
    </source>
</evidence>